<organism evidence="4 5">
    <name type="scientific">Nonomuraea salmonea</name>
    <dbReference type="NCBI Taxonomy" id="46181"/>
    <lineage>
        <taxon>Bacteria</taxon>
        <taxon>Bacillati</taxon>
        <taxon>Actinomycetota</taxon>
        <taxon>Actinomycetes</taxon>
        <taxon>Streptosporangiales</taxon>
        <taxon>Streptosporangiaceae</taxon>
        <taxon>Nonomuraea</taxon>
    </lineage>
</organism>
<keyword evidence="5" id="KW-1185">Reference proteome</keyword>
<evidence type="ECO:0000259" key="3">
    <source>
        <dbReference type="Pfam" id="PF01494"/>
    </source>
</evidence>
<dbReference type="EMBL" id="JBHMCF010000035">
    <property type="protein sequence ID" value="MFB9473663.1"/>
    <property type="molecule type" value="Genomic_DNA"/>
</dbReference>
<reference evidence="4 5" key="1">
    <citation type="submission" date="2024-09" db="EMBL/GenBank/DDBJ databases">
        <authorList>
            <person name="Sun Q."/>
            <person name="Mori K."/>
        </authorList>
    </citation>
    <scope>NUCLEOTIDE SEQUENCE [LARGE SCALE GENOMIC DNA]</scope>
    <source>
        <strain evidence="4 5">JCM 3324</strain>
    </source>
</reference>
<dbReference type="Pfam" id="PF01494">
    <property type="entry name" value="FAD_binding_3"/>
    <property type="match status" value="1"/>
</dbReference>
<dbReference type="PANTHER" id="PTHR13789:SF309">
    <property type="entry name" value="PUTATIVE (AFU_ORTHOLOGUE AFUA_6G14510)-RELATED"/>
    <property type="match status" value="1"/>
</dbReference>
<dbReference type="PANTHER" id="PTHR13789">
    <property type="entry name" value="MONOOXYGENASE"/>
    <property type="match status" value="1"/>
</dbReference>
<evidence type="ECO:0000313" key="5">
    <source>
        <dbReference type="Proteomes" id="UP001589568"/>
    </source>
</evidence>
<dbReference type="InterPro" id="IPR036188">
    <property type="entry name" value="FAD/NAD-bd_sf"/>
</dbReference>
<gene>
    <name evidence="4" type="ORF">ACFFR3_29565</name>
</gene>
<comment type="caution">
    <text evidence="4">The sequence shown here is derived from an EMBL/GenBank/DDBJ whole genome shotgun (WGS) entry which is preliminary data.</text>
</comment>
<protein>
    <submittedName>
        <fullName evidence="4">FAD-dependent monooxygenase</fullName>
    </submittedName>
</protein>
<evidence type="ECO:0000256" key="2">
    <source>
        <dbReference type="ARBA" id="ARBA00023033"/>
    </source>
</evidence>
<accession>A0ABV5NTM6</accession>
<dbReference type="SUPFAM" id="SSF51905">
    <property type="entry name" value="FAD/NAD(P)-binding domain"/>
    <property type="match status" value="1"/>
</dbReference>
<dbReference type="InterPro" id="IPR002938">
    <property type="entry name" value="FAD-bd"/>
</dbReference>
<feature type="domain" description="FAD-binding" evidence="3">
    <location>
        <begin position="5"/>
        <end position="319"/>
    </location>
</feature>
<dbReference type="Proteomes" id="UP001589568">
    <property type="component" value="Unassembled WGS sequence"/>
</dbReference>
<dbReference type="Gene3D" id="3.50.50.60">
    <property type="entry name" value="FAD/NAD(P)-binding domain"/>
    <property type="match status" value="1"/>
</dbReference>
<keyword evidence="1" id="KW-0560">Oxidoreductase</keyword>
<name>A0ABV5NTM6_9ACTN</name>
<evidence type="ECO:0000256" key="1">
    <source>
        <dbReference type="ARBA" id="ARBA00023002"/>
    </source>
</evidence>
<proteinExistence type="predicted"/>
<keyword evidence="2 4" id="KW-0503">Monooxygenase</keyword>
<sequence length="345" mass="37169">MNGTAAIVGAGIGGLATAIGLRRIGWEVTVLERWPEINPEGTALGIRPDAQAALAQLGLREELLRRTVPYRQAVIRTPQGERIADLPLERIERKGGAPVLMLSRTSLMNMLVDALGDTAIKTGAKITDPEALRGRHDLVVGADGLRSTVREACFGATVRPRYAGIVAWRGVARFNPPSYGETWGAGQVFGITPQEPGATNWYAAVATPEGHRETLDELRARFAGWHDPITRLLAEADEEAVLRHEIYDLSPRLKSLIAGNVALVGDAAHAMTPSLGQGACQALLDAAALTMCLESAGDVGSALRAYDARRRRPAQRVVAMSRQMTRLAGHHREGPRNILMRLLPA</sequence>
<evidence type="ECO:0000313" key="4">
    <source>
        <dbReference type="EMBL" id="MFB9473663.1"/>
    </source>
</evidence>
<dbReference type="GO" id="GO:0004497">
    <property type="term" value="F:monooxygenase activity"/>
    <property type="evidence" value="ECO:0007669"/>
    <property type="project" value="UniProtKB-KW"/>
</dbReference>
<dbReference type="RefSeq" id="WP_379484204.1">
    <property type="nucleotide sequence ID" value="NZ_JBHMCF010000035.1"/>
</dbReference>
<dbReference type="PRINTS" id="PR00420">
    <property type="entry name" value="RNGMNOXGNASE"/>
</dbReference>
<dbReference type="InterPro" id="IPR050493">
    <property type="entry name" value="FAD-dep_Monooxygenase_BioMet"/>
</dbReference>